<evidence type="ECO:0000256" key="3">
    <source>
        <dbReference type="ARBA" id="ARBA00023163"/>
    </source>
</evidence>
<keyword evidence="1" id="KW-0805">Transcription regulation</keyword>
<proteinExistence type="predicted"/>
<organism evidence="5 6">
    <name type="scientific">Thalassolituus maritimus</name>
    <dbReference type="NCBI Taxonomy" id="484498"/>
    <lineage>
        <taxon>Bacteria</taxon>
        <taxon>Pseudomonadati</taxon>
        <taxon>Pseudomonadota</taxon>
        <taxon>Gammaproteobacteria</taxon>
        <taxon>Oceanospirillales</taxon>
        <taxon>Oceanospirillaceae</taxon>
        <taxon>Thalassolituus</taxon>
    </lineage>
</organism>
<dbReference type="Gene3D" id="1.10.10.60">
    <property type="entry name" value="Homeodomain-like"/>
    <property type="match status" value="1"/>
</dbReference>
<dbReference type="SUPFAM" id="SSF46689">
    <property type="entry name" value="Homeodomain-like"/>
    <property type="match status" value="1"/>
</dbReference>
<dbReference type="EMBL" id="BAABWH010000007">
    <property type="protein sequence ID" value="GAA6146357.1"/>
    <property type="molecule type" value="Genomic_DNA"/>
</dbReference>
<evidence type="ECO:0000313" key="5">
    <source>
        <dbReference type="EMBL" id="GAA6146357.1"/>
    </source>
</evidence>
<dbReference type="InterPro" id="IPR009057">
    <property type="entry name" value="Homeodomain-like_sf"/>
</dbReference>
<dbReference type="RefSeq" id="WP_353295578.1">
    <property type="nucleotide sequence ID" value="NZ_BAABWH010000007.1"/>
</dbReference>
<evidence type="ECO:0000313" key="6">
    <source>
        <dbReference type="Proteomes" id="UP001481413"/>
    </source>
</evidence>
<name>A0ABQ0A1T6_9GAMM</name>
<protein>
    <recommendedName>
        <fullName evidence="4">HTH araC/xylS-type domain-containing protein</fullName>
    </recommendedName>
</protein>
<reference evidence="5 6" key="1">
    <citation type="submission" date="2024-04" db="EMBL/GenBank/DDBJ databases">
        <title>Draft genome sequence of Thalassolituus maritimus NBRC 116585.</title>
        <authorList>
            <person name="Miyakawa T."/>
            <person name="Kusuya Y."/>
            <person name="Miura T."/>
        </authorList>
    </citation>
    <scope>NUCLEOTIDE SEQUENCE [LARGE SCALE GENOMIC DNA]</scope>
    <source>
        <strain evidence="5 6">5NW40-0001</strain>
    </source>
</reference>
<dbReference type="SMART" id="SM00342">
    <property type="entry name" value="HTH_ARAC"/>
    <property type="match status" value="1"/>
</dbReference>
<evidence type="ECO:0000256" key="1">
    <source>
        <dbReference type="ARBA" id="ARBA00023015"/>
    </source>
</evidence>
<sequence length="377" mass="42946">MELQAIDIEENALTLIEDDFTPEIPKFASDPTVAAETVKSHLFALQNYLESANRESEYVSVQRMVEGLLQAFAGQSRVSAEPVGRNLDLISDWLGEPRLGLSLASFSSRSHPRLDFFFRQSHLGLFDYCRMLKRYLTITTDVFSVTLERNDSQLALVFHPHPDIYVSRHQIEGVVASVCDAILDSYAITPDAIQLMTAAEGDISEYSRVLGRLPEFNAATTRIVFSTAMDIRHRYVELSQDDEPVPLSEQAFRSIQALEILHRQEADSERWSDRCRFLVELLLSTGEPSKTLIAELLAVTPRTLQRRLADEGTGHRELLNQVREDKAKEYLRSEDLSLDDIAFLLGFKDTAVFYRAFKQWTRMTPGEYRALRGEYLV</sequence>
<dbReference type="InterPro" id="IPR032687">
    <property type="entry name" value="AraC-type_N"/>
</dbReference>
<comment type="caution">
    <text evidence="5">The sequence shown here is derived from an EMBL/GenBank/DDBJ whole genome shotgun (WGS) entry which is preliminary data.</text>
</comment>
<gene>
    <name evidence="5" type="ORF">NBRC116585_24750</name>
</gene>
<evidence type="ECO:0000259" key="4">
    <source>
        <dbReference type="PROSITE" id="PS01124"/>
    </source>
</evidence>
<keyword evidence="6" id="KW-1185">Reference proteome</keyword>
<accession>A0ABQ0A1T6</accession>
<dbReference type="PROSITE" id="PS01124">
    <property type="entry name" value="HTH_ARAC_FAMILY_2"/>
    <property type="match status" value="1"/>
</dbReference>
<dbReference type="Pfam" id="PF12625">
    <property type="entry name" value="Arabinose_bd"/>
    <property type="match status" value="1"/>
</dbReference>
<dbReference type="InterPro" id="IPR018060">
    <property type="entry name" value="HTH_AraC"/>
</dbReference>
<keyword evidence="3" id="KW-0804">Transcription</keyword>
<dbReference type="PANTHER" id="PTHR47894">
    <property type="entry name" value="HTH-TYPE TRANSCRIPTIONAL REGULATOR GADX"/>
    <property type="match status" value="1"/>
</dbReference>
<dbReference type="Pfam" id="PF12833">
    <property type="entry name" value="HTH_18"/>
    <property type="match status" value="1"/>
</dbReference>
<dbReference type="Proteomes" id="UP001481413">
    <property type="component" value="Unassembled WGS sequence"/>
</dbReference>
<feature type="domain" description="HTH araC/xylS-type" evidence="4">
    <location>
        <begin position="273"/>
        <end position="371"/>
    </location>
</feature>
<dbReference type="PANTHER" id="PTHR47894:SF4">
    <property type="entry name" value="HTH-TYPE TRANSCRIPTIONAL REGULATOR GADX"/>
    <property type="match status" value="1"/>
</dbReference>
<keyword evidence="2" id="KW-0238">DNA-binding</keyword>
<evidence type="ECO:0000256" key="2">
    <source>
        <dbReference type="ARBA" id="ARBA00023125"/>
    </source>
</evidence>